<keyword evidence="2" id="KW-1185">Reference proteome</keyword>
<reference evidence="1 2" key="1">
    <citation type="submission" date="2016-05" db="EMBL/GenBank/DDBJ databases">
        <title>Niabella ginsenosidivorans BS26 whole genome sequencing.</title>
        <authorList>
            <person name="Im W.T."/>
            <person name="Siddiqi M.Z."/>
        </authorList>
    </citation>
    <scope>NUCLEOTIDE SEQUENCE [LARGE SCALE GENOMIC DNA]</scope>
    <source>
        <strain evidence="1 2">BS26</strain>
    </source>
</reference>
<dbReference type="STRING" id="1176587.A8C56_18230"/>
<name>A0A1A9I8Q2_9BACT</name>
<dbReference type="EMBL" id="CP015772">
    <property type="protein sequence ID" value="ANH84047.1"/>
    <property type="molecule type" value="Genomic_DNA"/>
</dbReference>
<proteinExistence type="predicted"/>
<sequence>MMFENLIPKEEVETYHIVPADEDRSDYWKQHLNYAVRLGNEFKSKTTITFNTTAGPRSVETTVWSLTENHISLKGGVLLPLNSILNVHF</sequence>
<dbReference type="KEGG" id="nia:A8C56_18230"/>
<accession>A0A1A9I8Q2</accession>
<dbReference type="Proteomes" id="UP000077667">
    <property type="component" value="Chromosome"/>
</dbReference>
<evidence type="ECO:0000313" key="1">
    <source>
        <dbReference type="EMBL" id="ANH84047.1"/>
    </source>
</evidence>
<gene>
    <name evidence="1" type="ORF">A8C56_18230</name>
</gene>
<dbReference type="AlphaFoldDB" id="A0A1A9I8Q2"/>
<evidence type="ECO:0000313" key="2">
    <source>
        <dbReference type="Proteomes" id="UP000077667"/>
    </source>
</evidence>
<protein>
    <submittedName>
        <fullName evidence="1">Uncharacterized protein</fullName>
    </submittedName>
</protein>
<organism evidence="1 2">
    <name type="scientific">Niabella ginsenosidivorans</name>
    <dbReference type="NCBI Taxonomy" id="1176587"/>
    <lineage>
        <taxon>Bacteria</taxon>
        <taxon>Pseudomonadati</taxon>
        <taxon>Bacteroidota</taxon>
        <taxon>Chitinophagia</taxon>
        <taxon>Chitinophagales</taxon>
        <taxon>Chitinophagaceae</taxon>
        <taxon>Niabella</taxon>
    </lineage>
</organism>